<dbReference type="InterPro" id="IPR001734">
    <property type="entry name" value="Na/solute_symporter"/>
</dbReference>
<feature type="transmembrane region" description="Helical" evidence="7">
    <location>
        <begin position="205"/>
        <end position="225"/>
    </location>
</feature>
<feature type="transmembrane region" description="Helical" evidence="7">
    <location>
        <begin position="671"/>
        <end position="690"/>
    </location>
</feature>
<feature type="transmembrane region" description="Helical" evidence="7">
    <location>
        <begin position="374"/>
        <end position="395"/>
    </location>
</feature>
<feature type="transmembrane region" description="Helical" evidence="7">
    <location>
        <begin position="20"/>
        <end position="38"/>
    </location>
</feature>
<accession>A0A8J2S2M2</accession>
<feature type="transmembrane region" description="Helical" evidence="7">
    <location>
        <begin position="173"/>
        <end position="198"/>
    </location>
</feature>
<keyword evidence="5 7" id="KW-0472">Membrane</keyword>
<evidence type="ECO:0000313" key="9">
    <source>
        <dbReference type="Proteomes" id="UP000789390"/>
    </source>
</evidence>
<feature type="transmembrane region" description="Helical" evidence="7">
    <location>
        <begin position="309"/>
        <end position="330"/>
    </location>
</feature>
<dbReference type="NCBIfam" id="TIGR00813">
    <property type="entry name" value="sss"/>
    <property type="match status" value="1"/>
</dbReference>
<evidence type="ECO:0000256" key="2">
    <source>
        <dbReference type="ARBA" id="ARBA00006434"/>
    </source>
</evidence>
<reference evidence="8" key="1">
    <citation type="submission" date="2021-11" db="EMBL/GenBank/DDBJ databases">
        <authorList>
            <person name="Schell T."/>
        </authorList>
    </citation>
    <scope>NUCLEOTIDE SEQUENCE</scope>
    <source>
        <strain evidence="8">M5</strain>
    </source>
</reference>
<feature type="transmembrane region" description="Helical" evidence="7">
    <location>
        <begin position="451"/>
        <end position="473"/>
    </location>
</feature>
<protein>
    <submittedName>
        <fullName evidence="8">Uncharacterized protein</fullName>
    </submittedName>
</protein>
<proteinExistence type="inferred from homology"/>
<comment type="similarity">
    <text evidence="2 6">Belongs to the sodium:solute symporter (SSF) (TC 2.A.21) family.</text>
</comment>
<dbReference type="Pfam" id="PF00474">
    <property type="entry name" value="SSF"/>
    <property type="match status" value="1"/>
</dbReference>
<dbReference type="PANTHER" id="PTHR11819">
    <property type="entry name" value="SOLUTE CARRIER FAMILY 5"/>
    <property type="match status" value="1"/>
</dbReference>
<feature type="transmembrane region" description="Helical" evidence="7">
    <location>
        <begin position="528"/>
        <end position="550"/>
    </location>
</feature>
<feature type="transmembrane region" description="Helical" evidence="7">
    <location>
        <begin position="135"/>
        <end position="161"/>
    </location>
</feature>
<keyword evidence="4 7" id="KW-1133">Transmembrane helix</keyword>
<feature type="transmembrane region" description="Helical" evidence="7">
    <location>
        <begin position="416"/>
        <end position="439"/>
    </location>
</feature>
<dbReference type="OrthoDB" id="6132759at2759"/>
<evidence type="ECO:0000256" key="7">
    <source>
        <dbReference type="SAM" id="Phobius"/>
    </source>
</evidence>
<feature type="transmembrane region" description="Helical" evidence="7">
    <location>
        <begin position="59"/>
        <end position="77"/>
    </location>
</feature>
<dbReference type="FunFam" id="1.20.1730.10:FF:000040">
    <property type="entry name" value="Sodium/glucose cotransporter slc5a1,2,4, putative"/>
    <property type="match status" value="1"/>
</dbReference>
<evidence type="ECO:0000256" key="1">
    <source>
        <dbReference type="ARBA" id="ARBA00004141"/>
    </source>
</evidence>
<dbReference type="Gene3D" id="1.20.1730.10">
    <property type="entry name" value="Sodium/glucose cotransporter"/>
    <property type="match status" value="1"/>
</dbReference>
<gene>
    <name evidence="8" type="ORF">DGAL_LOCUS15767</name>
</gene>
<dbReference type="AlphaFoldDB" id="A0A8J2S2M2"/>
<name>A0A8J2S2M2_9CRUS</name>
<dbReference type="InterPro" id="IPR038377">
    <property type="entry name" value="Na/Glc_symporter_sf"/>
</dbReference>
<feature type="transmembrane region" description="Helical" evidence="7">
    <location>
        <begin position="480"/>
        <end position="498"/>
    </location>
</feature>
<evidence type="ECO:0000256" key="4">
    <source>
        <dbReference type="ARBA" id="ARBA00022989"/>
    </source>
</evidence>
<evidence type="ECO:0000256" key="6">
    <source>
        <dbReference type="RuleBase" id="RU362091"/>
    </source>
</evidence>
<sequence>MEAMNAVSKEAESSSLEWPDYVVIAVYFIGILGVGLWSGRSNKQDSISGYFLASRNMHWIPVGASLFASNIGSGHFVGLSGSGAASGIGNAAFELNAMFILILLGYVFVPVYMASGVYTMPEYLRLRFGGQRIRVYLSVLALLLYVFTKISADLFSGAIFIQQAMGLEGDAGIYISILILLAIAALFTITGGLTAVIWTDFVQTIIMLIGSFILMGMAFNEVGGYNELIHKFFKAYPNENQTAYDLNNRSCANIPADAMHLFKNIKSPELPWTGVVFGVTISSIWYWCSDQVIVQRTLAAKTMSHAKGGCIMASFLKILPLFIIIFPGMASRVLYTDTVACADPAVCEKVCGSQAGCTNIAYAELVINLLPTGLTGLMLSVMLAALMSSLTSIFNSSSTIFTMDIWTRIRKNPSDIELLIVGRLFVLVLVAVSILWIPVIQASQGGQLFVYIQNITSYLAPPVCAVYLLAFFVPRTTEQGAFWGLMVGLIIGLIRFGLEFGYAIPACGTGLPDPRPEIIKKIVGNVHYLHFGCILFVISLVTAILVSLITEPIDEKYLYRLTFWTRHSSKIRLELKDSNKSDSTSNLVTAVAEADSSATASNDSAANFATDPTSNNLTVNLPVWRRAVNCLCGVQTQKAEVQNVPKAIIDPQEEAILASEFIKEDPKWYKFVNTNAIIVMSVSAFMWAWYA</sequence>
<keyword evidence="9" id="KW-1185">Reference proteome</keyword>
<dbReference type="GO" id="GO:0005412">
    <property type="term" value="F:D-glucose:sodium symporter activity"/>
    <property type="evidence" value="ECO:0007669"/>
    <property type="project" value="TreeGrafter"/>
</dbReference>
<dbReference type="EMBL" id="CAKKLH010000321">
    <property type="protein sequence ID" value="CAH0112056.1"/>
    <property type="molecule type" value="Genomic_DNA"/>
</dbReference>
<dbReference type="PROSITE" id="PS50283">
    <property type="entry name" value="NA_SOLUT_SYMP_3"/>
    <property type="match status" value="1"/>
</dbReference>
<comment type="subcellular location">
    <subcellularLocation>
        <location evidence="1">Membrane</location>
        <topology evidence="1">Multi-pass membrane protein</topology>
    </subcellularLocation>
</comment>
<dbReference type="Proteomes" id="UP000789390">
    <property type="component" value="Unassembled WGS sequence"/>
</dbReference>
<dbReference type="GO" id="GO:0005886">
    <property type="term" value="C:plasma membrane"/>
    <property type="evidence" value="ECO:0007669"/>
    <property type="project" value="TreeGrafter"/>
</dbReference>
<evidence type="ECO:0000256" key="3">
    <source>
        <dbReference type="ARBA" id="ARBA00022692"/>
    </source>
</evidence>
<comment type="caution">
    <text evidence="8">The sequence shown here is derived from an EMBL/GenBank/DDBJ whole genome shotgun (WGS) entry which is preliminary data.</text>
</comment>
<feature type="transmembrane region" description="Helical" evidence="7">
    <location>
        <begin position="270"/>
        <end position="288"/>
    </location>
</feature>
<dbReference type="PANTHER" id="PTHR11819:SF195">
    <property type="entry name" value="SODIUM_GLUCOSE COTRANSPORTER 4"/>
    <property type="match status" value="1"/>
</dbReference>
<organism evidence="8 9">
    <name type="scientific">Daphnia galeata</name>
    <dbReference type="NCBI Taxonomy" id="27404"/>
    <lineage>
        <taxon>Eukaryota</taxon>
        <taxon>Metazoa</taxon>
        <taxon>Ecdysozoa</taxon>
        <taxon>Arthropoda</taxon>
        <taxon>Crustacea</taxon>
        <taxon>Branchiopoda</taxon>
        <taxon>Diplostraca</taxon>
        <taxon>Cladocera</taxon>
        <taxon>Anomopoda</taxon>
        <taxon>Daphniidae</taxon>
        <taxon>Daphnia</taxon>
    </lineage>
</organism>
<feature type="transmembrane region" description="Helical" evidence="7">
    <location>
        <begin position="97"/>
        <end position="114"/>
    </location>
</feature>
<keyword evidence="3 7" id="KW-0812">Transmembrane</keyword>
<evidence type="ECO:0000313" key="8">
    <source>
        <dbReference type="EMBL" id="CAH0112056.1"/>
    </source>
</evidence>
<evidence type="ECO:0000256" key="5">
    <source>
        <dbReference type="ARBA" id="ARBA00023136"/>
    </source>
</evidence>